<protein>
    <submittedName>
        <fullName evidence="1">DUF6157 family protein</fullName>
    </submittedName>
</protein>
<keyword evidence="2" id="KW-1185">Reference proteome</keyword>
<reference evidence="2" key="1">
    <citation type="submission" date="2024-03" db="EMBL/GenBank/DDBJ databases">
        <title>Chitinophaga horti sp. nov., isolated from garden soil.</title>
        <authorList>
            <person name="Lee D.S."/>
            <person name="Han D.M."/>
            <person name="Baek J.H."/>
            <person name="Choi D.G."/>
            <person name="Jeon J.H."/>
            <person name="Jeon C.O."/>
        </authorList>
    </citation>
    <scope>NUCLEOTIDE SEQUENCE [LARGE SCALE GENOMIC DNA]</scope>
    <source>
        <strain evidence="2">GPA1</strain>
    </source>
</reference>
<accession>A0ABZ2YMY2</accession>
<proteinExistence type="predicted"/>
<dbReference type="EMBL" id="CP149822">
    <property type="protein sequence ID" value="WZN41128.1"/>
    <property type="molecule type" value="Genomic_DNA"/>
</dbReference>
<dbReference type="Pfam" id="PF19654">
    <property type="entry name" value="DUF6157"/>
    <property type="match status" value="1"/>
</dbReference>
<organism evidence="1 2">
    <name type="scientific">Chitinophaga pollutisoli</name>
    <dbReference type="NCBI Taxonomy" id="3133966"/>
    <lineage>
        <taxon>Bacteria</taxon>
        <taxon>Pseudomonadati</taxon>
        <taxon>Bacteroidota</taxon>
        <taxon>Chitinophagia</taxon>
        <taxon>Chitinophagales</taxon>
        <taxon>Chitinophagaceae</taxon>
        <taxon>Chitinophaga</taxon>
    </lineage>
</organism>
<dbReference type="Proteomes" id="UP001485459">
    <property type="component" value="Chromosome"/>
</dbReference>
<name>A0ABZ2YMY2_9BACT</name>
<evidence type="ECO:0000313" key="2">
    <source>
        <dbReference type="Proteomes" id="UP001485459"/>
    </source>
</evidence>
<gene>
    <name evidence="1" type="ORF">WJU16_24500</name>
</gene>
<sequence length="136" mass="15440">MKTTNYFNTFIEVADDCPVAEGEIPRARNGKVTVASYQFDMILAHPYKYTSDDILFNQYADKEGLAGQARKDGRKAYFQTGRACLRASPLGKRYGWGIHYDAEGRIAIYAKGTPEYDRFSKDPQLQHTKAMRSKKA</sequence>
<dbReference type="RefSeq" id="WP_341835987.1">
    <property type="nucleotide sequence ID" value="NZ_CP149822.1"/>
</dbReference>
<evidence type="ECO:0000313" key="1">
    <source>
        <dbReference type="EMBL" id="WZN41128.1"/>
    </source>
</evidence>
<dbReference type="InterPro" id="IPR046155">
    <property type="entry name" value="DUF6157"/>
</dbReference>